<accession>A0ABW9AD03</accession>
<gene>
    <name evidence="2" type="primary">pcaD</name>
    <name evidence="2" type="ORF">PQR62_13530</name>
</gene>
<dbReference type="EC" id="3.1.1.24" evidence="2"/>
<dbReference type="RefSeq" id="WP_408158467.1">
    <property type="nucleotide sequence ID" value="NZ_JAQQFM010000005.1"/>
</dbReference>
<dbReference type="InterPro" id="IPR000073">
    <property type="entry name" value="AB_hydrolase_1"/>
</dbReference>
<evidence type="ECO:0000313" key="3">
    <source>
        <dbReference type="Proteomes" id="UP001629246"/>
    </source>
</evidence>
<dbReference type="Proteomes" id="UP001629246">
    <property type="component" value="Unassembled WGS sequence"/>
</dbReference>
<organism evidence="2 3">
    <name type="scientific">Herbaspirillum lusitanum</name>
    <dbReference type="NCBI Taxonomy" id="213312"/>
    <lineage>
        <taxon>Bacteria</taxon>
        <taxon>Pseudomonadati</taxon>
        <taxon>Pseudomonadota</taxon>
        <taxon>Betaproteobacteria</taxon>
        <taxon>Burkholderiales</taxon>
        <taxon>Oxalobacteraceae</taxon>
        <taxon>Herbaspirillum</taxon>
    </lineage>
</organism>
<dbReference type="Gene3D" id="3.40.50.1820">
    <property type="entry name" value="alpha/beta hydrolase"/>
    <property type="match status" value="1"/>
</dbReference>
<dbReference type="SUPFAM" id="SSF53474">
    <property type="entry name" value="alpha/beta-Hydrolases"/>
    <property type="match status" value="1"/>
</dbReference>
<feature type="domain" description="AB hydrolase-1" evidence="1">
    <location>
        <begin position="22"/>
        <end position="241"/>
    </location>
</feature>
<protein>
    <submittedName>
        <fullName evidence="2">3-oxoadipate enol-lactonase</fullName>
        <ecNumber evidence="2">3.1.1.24</ecNumber>
    </submittedName>
</protein>
<dbReference type="InterPro" id="IPR050471">
    <property type="entry name" value="AB_hydrolase"/>
</dbReference>
<keyword evidence="3" id="KW-1185">Reference proteome</keyword>
<evidence type="ECO:0000313" key="2">
    <source>
        <dbReference type="EMBL" id="MFL9925292.1"/>
    </source>
</evidence>
<keyword evidence="2" id="KW-0378">Hydrolase</keyword>
<comment type="caution">
    <text evidence="2">The sequence shown here is derived from an EMBL/GenBank/DDBJ whole genome shotgun (WGS) entry which is preliminary data.</text>
</comment>
<dbReference type="PANTHER" id="PTHR43433:SF5">
    <property type="entry name" value="AB HYDROLASE-1 DOMAIN-CONTAINING PROTEIN"/>
    <property type="match status" value="1"/>
</dbReference>
<name>A0ABW9AD03_9BURK</name>
<reference evidence="2 3" key="1">
    <citation type="journal article" date="2024" name="Chem. Sci.">
        <title>Discovery of megapolipeptins by genome mining of a Burkholderiales bacteria collection.</title>
        <authorList>
            <person name="Paulo B.S."/>
            <person name="Recchia M.J.J."/>
            <person name="Lee S."/>
            <person name="Fergusson C.H."/>
            <person name="Romanowski S.B."/>
            <person name="Hernandez A."/>
            <person name="Krull N."/>
            <person name="Liu D.Y."/>
            <person name="Cavanagh H."/>
            <person name="Bos A."/>
            <person name="Gray C.A."/>
            <person name="Murphy B.T."/>
            <person name="Linington R.G."/>
            <person name="Eustaquio A.S."/>
        </authorList>
    </citation>
    <scope>NUCLEOTIDE SEQUENCE [LARGE SCALE GENOMIC DNA]</scope>
    <source>
        <strain evidence="2 3">RL21-008-BIB-A</strain>
    </source>
</reference>
<sequence length="259" mass="27787">MPFATLKDVRLHYQLDGDASLPVLVLSNSLGTSLAMWEPQIAQFTQHFRVLRYDTRGHGQSQVTPAPYTIPQLGGDVIALLDHLDIQKAHFCGLSMGGSTFMWLAVHHPERVNKLVLCNTGALIGTADTWTSRIATVQKDGLATIAAAVVSRWLTPEYAEKNPAQVEALSAMLKATPDEGYAGACAAVRDNDLRAAITGIKAPTLIVAGSGDVPTPPADAHFMEQQIAGAQYVEFDAAHISNQQQPQAFGDAVTKFLLA</sequence>
<dbReference type="PANTHER" id="PTHR43433">
    <property type="entry name" value="HYDROLASE, ALPHA/BETA FOLD FAMILY PROTEIN"/>
    <property type="match status" value="1"/>
</dbReference>
<dbReference type="NCBIfam" id="TIGR02427">
    <property type="entry name" value="protocat_pcaD"/>
    <property type="match status" value="1"/>
</dbReference>
<dbReference type="EMBL" id="JAQQFM010000005">
    <property type="protein sequence ID" value="MFL9925292.1"/>
    <property type="molecule type" value="Genomic_DNA"/>
</dbReference>
<dbReference type="InterPro" id="IPR026968">
    <property type="entry name" value="PcaD/CatD"/>
</dbReference>
<dbReference type="InterPro" id="IPR029058">
    <property type="entry name" value="AB_hydrolase_fold"/>
</dbReference>
<dbReference type="Pfam" id="PF00561">
    <property type="entry name" value="Abhydrolase_1"/>
    <property type="match status" value="1"/>
</dbReference>
<dbReference type="GO" id="GO:0047570">
    <property type="term" value="F:3-oxoadipate enol-lactonase activity"/>
    <property type="evidence" value="ECO:0007669"/>
    <property type="project" value="UniProtKB-EC"/>
</dbReference>
<evidence type="ECO:0000259" key="1">
    <source>
        <dbReference type="Pfam" id="PF00561"/>
    </source>
</evidence>
<dbReference type="PRINTS" id="PR00111">
    <property type="entry name" value="ABHYDROLASE"/>
</dbReference>
<proteinExistence type="predicted"/>